<evidence type="ECO:0000313" key="2">
    <source>
        <dbReference type="Proteomes" id="UP000016646"/>
    </source>
</evidence>
<name>A0ABP2YRR1_TRESO</name>
<keyword evidence="2" id="KW-1185">Reference proteome</keyword>
<protein>
    <submittedName>
        <fullName evidence="1">Uncharacterized protein</fullName>
    </submittedName>
</protein>
<dbReference type="EMBL" id="AVQI01000002">
    <property type="protein sequence ID" value="ERK05107.1"/>
    <property type="molecule type" value="Genomic_DNA"/>
</dbReference>
<accession>A0ABP2YRR1</accession>
<gene>
    <name evidence="1" type="ORF">HMPREF0860_1585</name>
</gene>
<sequence length="61" mass="7202">MAQSVIIKDIQSGNVQTAKWWLERRRRREYALDQRALAGTQENENDEDAELRIIIDDDTKQ</sequence>
<comment type="caution">
    <text evidence="1">The sequence shown here is derived from an EMBL/GenBank/DDBJ whole genome shotgun (WGS) entry which is preliminary data.</text>
</comment>
<dbReference type="Proteomes" id="UP000016646">
    <property type="component" value="Unassembled WGS sequence"/>
</dbReference>
<reference evidence="1 2" key="1">
    <citation type="submission" date="2013-08" db="EMBL/GenBank/DDBJ databases">
        <authorList>
            <person name="Durkin A.S."/>
            <person name="Haft D.R."/>
            <person name="McCorrison J."/>
            <person name="Torralba M."/>
            <person name="Gillis M."/>
            <person name="Haft D.H."/>
            <person name="Methe B."/>
            <person name="Sutton G."/>
            <person name="Nelson K.E."/>
        </authorList>
    </citation>
    <scope>NUCLEOTIDE SEQUENCE [LARGE SCALE GENOMIC DNA]</scope>
    <source>
        <strain evidence="1 2">ATCC 35536</strain>
    </source>
</reference>
<organism evidence="1 2">
    <name type="scientific">Treponema socranskii subsp. socranskii VPI DR56BR1116 = ATCC 35536</name>
    <dbReference type="NCBI Taxonomy" id="1125725"/>
    <lineage>
        <taxon>Bacteria</taxon>
        <taxon>Pseudomonadati</taxon>
        <taxon>Spirochaetota</taxon>
        <taxon>Spirochaetia</taxon>
        <taxon>Spirochaetales</taxon>
        <taxon>Treponemataceae</taxon>
        <taxon>Treponema</taxon>
    </lineage>
</organism>
<proteinExistence type="predicted"/>
<evidence type="ECO:0000313" key="1">
    <source>
        <dbReference type="EMBL" id="ERK05107.1"/>
    </source>
</evidence>